<dbReference type="PANTHER" id="PTHR10656:SF69">
    <property type="entry name" value="MAB-21-LIKE HHH_H2TH-LIKE DOMAIN-CONTAINING PROTEIN"/>
    <property type="match status" value="1"/>
</dbReference>
<keyword evidence="3" id="KW-1185">Reference proteome</keyword>
<gene>
    <name evidence="2" type="ORF">MEDL_35449</name>
</gene>
<accession>A0A8S3SU94</accession>
<organism evidence="2 3">
    <name type="scientific">Mytilus edulis</name>
    <name type="common">Blue mussel</name>
    <dbReference type="NCBI Taxonomy" id="6550"/>
    <lineage>
        <taxon>Eukaryota</taxon>
        <taxon>Metazoa</taxon>
        <taxon>Spiralia</taxon>
        <taxon>Lophotrochozoa</taxon>
        <taxon>Mollusca</taxon>
        <taxon>Bivalvia</taxon>
        <taxon>Autobranchia</taxon>
        <taxon>Pteriomorphia</taxon>
        <taxon>Mytilida</taxon>
        <taxon>Mytiloidea</taxon>
        <taxon>Mytilidae</taxon>
        <taxon>Mytilinae</taxon>
        <taxon>Mytilus</taxon>
    </lineage>
</organism>
<dbReference type="OrthoDB" id="6137411at2759"/>
<dbReference type="EMBL" id="CAJPWZ010001723">
    <property type="protein sequence ID" value="CAG2222088.1"/>
    <property type="molecule type" value="Genomic_DNA"/>
</dbReference>
<protein>
    <recommendedName>
        <fullName evidence="1">Mab-21-like HhH/H2TH-like domain-containing protein</fullName>
    </recommendedName>
</protein>
<comment type="caution">
    <text evidence="2">The sequence shown here is derived from an EMBL/GenBank/DDBJ whole genome shotgun (WGS) entry which is preliminary data.</text>
</comment>
<evidence type="ECO:0000259" key="1">
    <source>
        <dbReference type="Pfam" id="PF20266"/>
    </source>
</evidence>
<dbReference type="PANTHER" id="PTHR10656">
    <property type="entry name" value="CELL FATE DETERMINING PROTEIN MAB21-RELATED"/>
    <property type="match status" value="1"/>
</dbReference>
<evidence type="ECO:0000313" key="2">
    <source>
        <dbReference type="EMBL" id="CAG2222088.1"/>
    </source>
</evidence>
<name>A0A8S3SU94_MYTED</name>
<dbReference type="Gene3D" id="1.10.1410.40">
    <property type="match status" value="1"/>
</dbReference>
<proteinExistence type="predicted"/>
<evidence type="ECO:0000313" key="3">
    <source>
        <dbReference type="Proteomes" id="UP000683360"/>
    </source>
</evidence>
<dbReference type="Proteomes" id="UP000683360">
    <property type="component" value="Unassembled WGS sequence"/>
</dbReference>
<reference evidence="2" key="1">
    <citation type="submission" date="2021-03" db="EMBL/GenBank/DDBJ databases">
        <authorList>
            <person name="Bekaert M."/>
        </authorList>
    </citation>
    <scope>NUCLEOTIDE SEQUENCE</scope>
</reference>
<dbReference type="InterPro" id="IPR046906">
    <property type="entry name" value="Mab-21_HhH/H2TH-like"/>
</dbReference>
<dbReference type="SMART" id="SM01265">
    <property type="entry name" value="Mab-21"/>
    <property type="match status" value="1"/>
</dbReference>
<feature type="domain" description="Mab-21-like HhH/H2TH-like" evidence="1">
    <location>
        <begin position="296"/>
        <end position="391"/>
    </location>
</feature>
<dbReference type="InterPro" id="IPR024810">
    <property type="entry name" value="MAB21L/cGLR"/>
</dbReference>
<dbReference type="Pfam" id="PF20266">
    <property type="entry name" value="Mab-21_C"/>
    <property type="match status" value="1"/>
</dbReference>
<dbReference type="AlphaFoldDB" id="A0A8S3SU94"/>
<sequence length="793" mass="92523">MMSNEIFNGQAENTLSQLLKSVLDASGFSFAEIEFKQHSEIFFTRFNKMLCVCDDTIYVGSRTEGISGGWYYSGEESDIDAILPFFEEYDVHDAQFYLDEGIEKPNINENPWIYFTAYYTLLCSRKTFFAFYDEKFPGYMNIYCLPNTYFSSSKEPARAGHVYIENKSFQNLVRKTDAQDLNITTETTNQFQTNGPAVTERCFSSSFLFSKYESLVSDNIPCLYFDYWPPCAYDWTIRYKPNGWPKDEIINQIVSQKCMLAPVGHHDSSNKDVQFRLSVTGENLLFKHLNQVQVYCYILLKIILKDKLRPILTSDNKNILSSYCMKNVVFWCVERESVDWTVSNLVCCLQLCIGKLIFYLQKHCLPHYIIKGRNLLNSKLKPDISKLLQTVLLHLNQNVMDILQLKSFEIVRLKSRGFQPELLISLIERSVIYNFWSAKIVRLFHDFTTFEFFWLHYDRQPSLKSIDKYEDILCEIESYECVTTFKKDYSMMIKSIIGLLSYSLYRRNSAYKETFETKGMLLIEGTKTSRPCILLRLATFYLMEQQFNCVLKICVDVIRKEIKITPPKQIWNQIYKSNGKLCILLLQLELGQQRLLKEAILAASYSLPLASIYRQFLSSDANYILDEFENGMLVNPYFKVTYMTAELWAVPDVLQLELLSVPNRLKKFNADKFPCPKYDQVPCLRIHPLLNCYLLMYLSYDALGKKTQRNDVLNKINSLRADEIAVENNQVLFYNILVYCNSKTGYECDKKRAAKYVVRSLKKFPSRCNAAFGYLKDIVQQSMTLIRTWKANA</sequence>